<dbReference type="RefSeq" id="WP_109968082.1">
    <property type="nucleotide sequence ID" value="NZ_CP176093.1"/>
</dbReference>
<dbReference type="Proteomes" id="UP000245657">
    <property type="component" value="Unassembled WGS sequence"/>
</dbReference>
<keyword evidence="2" id="KW-1185">Reference proteome</keyword>
<name>A0A2V2N1N8_9EURY</name>
<proteinExistence type="predicted"/>
<sequence length="80" mass="8620">MIAELVAGIGSGFAVLNGVAAYLVYRQYVSLAEVSLEFAGIVAESIIEEDGEIRVDPMVLAGVSMDHLSHVSGLVKWIRW</sequence>
<protein>
    <submittedName>
        <fullName evidence="1">Uncharacterized protein</fullName>
    </submittedName>
</protein>
<comment type="caution">
    <text evidence="1">The sequence shown here is derived from an EMBL/GenBank/DDBJ whole genome shotgun (WGS) entry which is preliminary data.</text>
</comment>
<dbReference type="AlphaFoldDB" id="A0A2V2N1N8"/>
<reference evidence="1 2" key="1">
    <citation type="submission" date="2018-05" db="EMBL/GenBank/DDBJ databases">
        <title>Draft genome of Methanospirillum lacunae Ki8-1.</title>
        <authorList>
            <person name="Dueholm M.S."/>
            <person name="Nielsen P.H."/>
            <person name="Bakmann L.F."/>
            <person name="Otzen D.E."/>
        </authorList>
    </citation>
    <scope>NUCLEOTIDE SEQUENCE [LARGE SCALE GENOMIC DNA]</scope>
    <source>
        <strain evidence="1 2">Ki8-1</strain>
    </source>
</reference>
<dbReference type="EMBL" id="QGMY01000006">
    <property type="protein sequence ID" value="PWR72570.1"/>
    <property type="molecule type" value="Genomic_DNA"/>
</dbReference>
<dbReference type="GeneID" id="97548752"/>
<organism evidence="1 2">
    <name type="scientific">Methanospirillum lacunae</name>
    <dbReference type="NCBI Taxonomy" id="668570"/>
    <lineage>
        <taxon>Archaea</taxon>
        <taxon>Methanobacteriati</taxon>
        <taxon>Methanobacteriota</taxon>
        <taxon>Stenosarchaea group</taxon>
        <taxon>Methanomicrobia</taxon>
        <taxon>Methanomicrobiales</taxon>
        <taxon>Methanospirillaceae</taxon>
        <taxon>Methanospirillum</taxon>
    </lineage>
</organism>
<evidence type="ECO:0000313" key="1">
    <source>
        <dbReference type="EMBL" id="PWR72570.1"/>
    </source>
</evidence>
<evidence type="ECO:0000313" key="2">
    <source>
        <dbReference type="Proteomes" id="UP000245657"/>
    </source>
</evidence>
<accession>A0A2V2N1N8</accession>
<gene>
    <name evidence="1" type="ORF">DK846_06275</name>
</gene>